<feature type="compositionally biased region" description="Basic residues" evidence="1">
    <location>
        <begin position="170"/>
        <end position="182"/>
    </location>
</feature>
<reference evidence="2" key="1">
    <citation type="journal article" date="2022" name="Int. J. Mol. Sci.">
        <title>Draft Genome of Tanacetum Coccineum: Genomic Comparison of Closely Related Tanacetum-Family Plants.</title>
        <authorList>
            <person name="Yamashiro T."/>
            <person name="Shiraishi A."/>
            <person name="Nakayama K."/>
            <person name="Satake H."/>
        </authorList>
    </citation>
    <scope>NUCLEOTIDE SEQUENCE</scope>
</reference>
<proteinExistence type="predicted"/>
<dbReference type="PANTHER" id="PTHR33223">
    <property type="entry name" value="CCHC-TYPE DOMAIN-CONTAINING PROTEIN"/>
    <property type="match status" value="1"/>
</dbReference>
<sequence length="317" mass="37212">MAEKVHQEKLHGVQARLSFEGSSRKNSQTQEKSQYSELESFDRKKKSKKRRRPSPNTMSRSSHPFQSVFSRLKHGDSEPSCRRNPANTDVFTRLGEKERSVFIRLGNKERIARDPDRRKREAKSLNQSYVNCSSERQREIKQEWNAVDRANRKMLIPAREATLSESKNSRGGHWKSRPKKLKSSTDEDDLSQPWLCEEMDPFTPRIRNFVFPKRIHMPSNVRIYDGTGDPEDHLKNFQTAAKVERWAMPTWCHMFNSTQMGAARLWFDELPLESIDSFMEIQKAFLANLLQQKKYIKDLIEIHHIKQKEGESNEAFM</sequence>
<name>A0ABQ5BFQ0_9ASTR</name>
<gene>
    <name evidence="2" type="ORF">Tco_0859929</name>
</gene>
<feature type="compositionally biased region" description="Basic residues" evidence="1">
    <location>
        <begin position="43"/>
        <end position="53"/>
    </location>
</feature>
<comment type="caution">
    <text evidence="2">The sequence shown here is derived from an EMBL/GenBank/DDBJ whole genome shotgun (WGS) entry which is preliminary data.</text>
</comment>
<dbReference type="Proteomes" id="UP001151760">
    <property type="component" value="Unassembled WGS sequence"/>
</dbReference>
<keyword evidence="3" id="KW-1185">Reference proteome</keyword>
<evidence type="ECO:0000256" key="1">
    <source>
        <dbReference type="SAM" id="MobiDB-lite"/>
    </source>
</evidence>
<feature type="compositionally biased region" description="Polar residues" evidence="1">
    <location>
        <begin position="56"/>
        <end position="66"/>
    </location>
</feature>
<feature type="region of interest" description="Disordered" evidence="1">
    <location>
        <begin position="1"/>
        <end position="66"/>
    </location>
</feature>
<dbReference type="PANTHER" id="PTHR33223:SF11">
    <property type="entry name" value="ELEMENT PROTEIN, PUTATIVE-RELATED"/>
    <property type="match status" value="1"/>
</dbReference>
<evidence type="ECO:0000313" key="2">
    <source>
        <dbReference type="EMBL" id="GJT12887.1"/>
    </source>
</evidence>
<accession>A0ABQ5BFQ0</accession>
<evidence type="ECO:0008006" key="4">
    <source>
        <dbReference type="Google" id="ProtNLM"/>
    </source>
</evidence>
<dbReference type="EMBL" id="BQNB010013185">
    <property type="protein sequence ID" value="GJT12887.1"/>
    <property type="molecule type" value="Genomic_DNA"/>
</dbReference>
<protein>
    <recommendedName>
        <fullName evidence="4">Reverse transcriptase domain-containing protein</fullName>
    </recommendedName>
</protein>
<feature type="compositionally biased region" description="Basic and acidic residues" evidence="1">
    <location>
        <begin position="1"/>
        <end position="11"/>
    </location>
</feature>
<feature type="region of interest" description="Disordered" evidence="1">
    <location>
        <begin position="160"/>
        <end position="188"/>
    </location>
</feature>
<reference evidence="2" key="2">
    <citation type="submission" date="2022-01" db="EMBL/GenBank/DDBJ databases">
        <authorList>
            <person name="Yamashiro T."/>
            <person name="Shiraishi A."/>
            <person name="Satake H."/>
            <person name="Nakayama K."/>
        </authorList>
    </citation>
    <scope>NUCLEOTIDE SEQUENCE</scope>
</reference>
<evidence type="ECO:0000313" key="3">
    <source>
        <dbReference type="Proteomes" id="UP001151760"/>
    </source>
</evidence>
<feature type="compositionally biased region" description="Polar residues" evidence="1">
    <location>
        <begin position="20"/>
        <end position="37"/>
    </location>
</feature>
<organism evidence="2 3">
    <name type="scientific">Tanacetum coccineum</name>
    <dbReference type="NCBI Taxonomy" id="301880"/>
    <lineage>
        <taxon>Eukaryota</taxon>
        <taxon>Viridiplantae</taxon>
        <taxon>Streptophyta</taxon>
        <taxon>Embryophyta</taxon>
        <taxon>Tracheophyta</taxon>
        <taxon>Spermatophyta</taxon>
        <taxon>Magnoliopsida</taxon>
        <taxon>eudicotyledons</taxon>
        <taxon>Gunneridae</taxon>
        <taxon>Pentapetalae</taxon>
        <taxon>asterids</taxon>
        <taxon>campanulids</taxon>
        <taxon>Asterales</taxon>
        <taxon>Asteraceae</taxon>
        <taxon>Asteroideae</taxon>
        <taxon>Anthemideae</taxon>
        <taxon>Anthemidinae</taxon>
        <taxon>Tanacetum</taxon>
    </lineage>
</organism>